<evidence type="ECO:0000256" key="1">
    <source>
        <dbReference type="SAM" id="MobiDB-lite"/>
    </source>
</evidence>
<keyword evidence="3" id="KW-1185">Reference proteome</keyword>
<proteinExistence type="predicted"/>
<reference evidence="2 3" key="1">
    <citation type="submission" date="2023-09" db="EMBL/GenBank/DDBJ databases">
        <title>Nesidiocoris tenuis whole genome shotgun sequence.</title>
        <authorList>
            <person name="Shibata T."/>
            <person name="Shimoda M."/>
            <person name="Kobayashi T."/>
            <person name="Uehara T."/>
        </authorList>
    </citation>
    <scope>NUCLEOTIDE SEQUENCE [LARGE SCALE GENOMIC DNA]</scope>
    <source>
        <strain evidence="2 3">Japan</strain>
    </source>
</reference>
<evidence type="ECO:0000313" key="2">
    <source>
        <dbReference type="EMBL" id="BES95733.1"/>
    </source>
</evidence>
<evidence type="ECO:0000313" key="3">
    <source>
        <dbReference type="Proteomes" id="UP001307889"/>
    </source>
</evidence>
<dbReference type="EMBL" id="AP028914">
    <property type="protein sequence ID" value="BES95733.1"/>
    <property type="molecule type" value="Genomic_DNA"/>
</dbReference>
<sequence>MGLLNNCVTLTPVPPLGPPLRPESSHPRRRRPISGVFARGPFEWHPFKMSQPSQAGSLEERYQTQYTVKTFQRPVLLQPPLHLVGHD</sequence>
<name>A0ABN7AUN1_9HEMI</name>
<gene>
    <name evidence="2" type="ORF">NTJ_08543</name>
</gene>
<dbReference type="Proteomes" id="UP001307889">
    <property type="component" value="Chromosome 6"/>
</dbReference>
<organism evidence="2 3">
    <name type="scientific">Nesidiocoris tenuis</name>
    <dbReference type="NCBI Taxonomy" id="355587"/>
    <lineage>
        <taxon>Eukaryota</taxon>
        <taxon>Metazoa</taxon>
        <taxon>Ecdysozoa</taxon>
        <taxon>Arthropoda</taxon>
        <taxon>Hexapoda</taxon>
        <taxon>Insecta</taxon>
        <taxon>Pterygota</taxon>
        <taxon>Neoptera</taxon>
        <taxon>Paraneoptera</taxon>
        <taxon>Hemiptera</taxon>
        <taxon>Heteroptera</taxon>
        <taxon>Panheteroptera</taxon>
        <taxon>Cimicomorpha</taxon>
        <taxon>Miridae</taxon>
        <taxon>Dicyphina</taxon>
        <taxon>Nesidiocoris</taxon>
    </lineage>
</organism>
<feature type="compositionally biased region" description="Pro residues" evidence="1">
    <location>
        <begin position="12"/>
        <end position="21"/>
    </location>
</feature>
<accession>A0ABN7AUN1</accession>
<protein>
    <submittedName>
        <fullName evidence="2">Uncharacterized protein</fullName>
    </submittedName>
</protein>
<feature type="region of interest" description="Disordered" evidence="1">
    <location>
        <begin position="11"/>
        <end position="33"/>
    </location>
</feature>